<dbReference type="GO" id="GO:0030655">
    <property type="term" value="P:beta-lactam antibiotic catabolic process"/>
    <property type="evidence" value="ECO:0007669"/>
    <property type="project" value="InterPro"/>
</dbReference>
<protein>
    <recommendedName>
        <fullName evidence="3 6">Beta-lactamase</fullName>
        <ecNumber evidence="3 6">3.5.2.6</ecNumber>
    </recommendedName>
</protein>
<keyword evidence="7" id="KW-0732">Signal</keyword>
<organism evidence="9 10">
    <name type="scientific">Roseomonas mucosa</name>
    <dbReference type="NCBI Taxonomy" id="207340"/>
    <lineage>
        <taxon>Bacteria</taxon>
        <taxon>Pseudomonadati</taxon>
        <taxon>Pseudomonadota</taxon>
        <taxon>Alphaproteobacteria</taxon>
        <taxon>Acetobacterales</taxon>
        <taxon>Roseomonadaceae</taxon>
        <taxon>Roseomonas</taxon>
    </lineage>
</organism>
<evidence type="ECO:0000256" key="4">
    <source>
        <dbReference type="ARBA" id="ARBA00022801"/>
    </source>
</evidence>
<feature type="domain" description="Beta-lactamase class A catalytic" evidence="8">
    <location>
        <begin position="60"/>
        <end position="278"/>
    </location>
</feature>
<dbReference type="PROSITE" id="PS00146">
    <property type="entry name" value="BETA_LACTAMASE_A"/>
    <property type="match status" value="1"/>
</dbReference>
<dbReference type="SUPFAM" id="SSF56601">
    <property type="entry name" value="beta-lactamase/transpeptidase-like"/>
    <property type="match status" value="1"/>
</dbReference>
<dbReference type="STRING" id="207340.APZ41_017955"/>
<dbReference type="Pfam" id="PF13354">
    <property type="entry name" value="Beta-lactamase2"/>
    <property type="match status" value="1"/>
</dbReference>
<comment type="similarity">
    <text evidence="2 6">Belongs to the class-A beta-lactamase family.</text>
</comment>
<evidence type="ECO:0000313" key="10">
    <source>
        <dbReference type="Proteomes" id="UP000054844"/>
    </source>
</evidence>
<accession>A0A1S8D217</accession>
<dbReference type="InterPro" id="IPR012338">
    <property type="entry name" value="Beta-lactam/transpept-like"/>
</dbReference>
<gene>
    <name evidence="9" type="ORF">APZ41_017955</name>
</gene>
<dbReference type="Gene3D" id="3.40.710.10">
    <property type="entry name" value="DD-peptidase/beta-lactamase superfamily"/>
    <property type="match status" value="1"/>
</dbReference>
<name>A0A1S8D217_9PROT</name>
<evidence type="ECO:0000256" key="7">
    <source>
        <dbReference type="SAM" id="SignalP"/>
    </source>
</evidence>
<dbReference type="PANTHER" id="PTHR35333:SF3">
    <property type="entry name" value="BETA-LACTAMASE-TYPE TRANSPEPTIDASE FOLD CONTAINING PROTEIN"/>
    <property type="match status" value="1"/>
</dbReference>
<evidence type="ECO:0000256" key="2">
    <source>
        <dbReference type="ARBA" id="ARBA00009009"/>
    </source>
</evidence>
<dbReference type="InterPro" id="IPR045155">
    <property type="entry name" value="Beta-lactam_cat"/>
</dbReference>
<evidence type="ECO:0000256" key="3">
    <source>
        <dbReference type="ARBA" id="ARBA00012865"/>
    </source>
</evidence>
<dbReference type="RefSeq" id="WP_058389296.1">
    <property type="nucleotide sequence ID" value="NZ_LLWF02000089.1"/>
</dbReference>
<dbReference type="InterPro" id="IPR023650">
    <property type="entry name" value="Beta-lactam_class-A_AS"/>
</dbReference>
<proteinExistence type="inferred from homology"/>
<evidence type="ECO:0000256" key="6">
    <source>
        <dbReference type="RuleBase" id="RU361140"/>
    </source>
</evidence>
<dbReference type="PANTHER" id="PTHR35333">
    <property type="entry name" value="BETA-LACTAMASE"/>
    <property type="match status" value="1"/>
</dbReference>
<dbReference type="EMBL" id="LLWF02000089">
    <property type="protein sequence ID" value="ONH81804.1"/>
    <property type="molecule type" value="Genomic_DNA"/>
</dbReference>
<evidence type="ECO:0000313" key="9">
    <source>
        <dbReference type="EMBL" id="ONH81804.1"/>
    </source>
</evidence>
<feature type="chain" id="PRO_5010542526" description="Beta-lactamase" evidence="7">
    <location>
        <begin position="29"/>
        <end position="306"/>
    </location>
</feature>
<dbReference type="GO" id="GO:0008800">
    <property type="term" value="F:beta-lactamase activity"/>
    <property type="evidence" value="ECO:0007669"/>
    <property type="project" value="UniProtKB-UniRule"/>
</dbReference>
<dbReference type="GO" id="GO:0046677">
    <property type="term" value="P:response to antibiotic"/>
    <property type="evidence" value="ECO:0007669"/>
    <property type="project" value="UniProtKB-UniRule"/>
</dbReference>
<keyword evidence="5 6" id="KW-0046">Antibiotic resistance</keyword>
<dbReference type="AlphaFoldDB" id="A0A1S8D217"/>
<feature type="signal peptide" evidence="7">
    <location>
        <begin position="1"/>
        <end position="28"/>
    </location>
</feature>
<dbReference type="PRINTS" id="PR00118">
    <property type="entry name" value="BLACTAMASEA"/>
</dbReference>
<sequence length="306" mass="31150">MIGRRMGMGAMAALGLGMMAAGPSGARAASGAGKGQAGAGFGALPAVFAGIERRVGGRLGVAVLDTATGQRAGHREAERFPLTSTFKLLAAAAVLSRVDAGQARLDQRIRYGRDKLVAYSPETEKHAGEEGMTLAAICEAAVTLSDNTAGNLMLEQIGGPAGLTAWLRSIGDTVTRLDRWETALNEAEPGDPRDTTSPAAMLASLQRVTLGEALSVGGQAHLTGWLRANKTGDKRLRAGLPGGWQAGDKTGAGERGTNNDAGLLWPPGESAPILVAAYSTGSMAPSTERDAALAEVAAAIVAAKGP</sequence>
<keyword evidence="10" id="KW-1185">Reference proteome</keyword>
<dbReference type="NCBIfam" id="NF033103">
    <property type="entry name" value="bla_class_A"/>
    <property type="match status" value="1"/>
</dbReference>
<comment type="catalytic activity">
    <reaction evidence="1 6">
        <text>a beta-lactam + H2O = a substituted beta-amino acid</text>
        <dbReference type="Rhea" id="RHEA:20401"/>
        <dbReference type="ChEBI" id="CHEBI:15377"/>
        <dbReference type="ChEBI" id="CHEBI:35627"/>
        <dbReference type="ChEBI" id="CHEBI:140347"/>
        <dbReference type="EC" id="3.5.2.6"/>
    </reaction>
</comment>
<dbReference type="OrthoDB" id="9784149at2"/>
<dbReference type="InterPro" id="IPR000871">
    <property type="entry name" value="Beta-lactam_class-A"/>
</dbReference>
<dbReference type="Proteomes" id="UP000054844">
    <property type="component" value="Unassembled WGS sequence"/>
</dbReference>
<evidence type="ECO:0000256" key="5">
    <source>
        <dbReference type="ARBA" id="ARBA00023251"/>
    </source>
</evidence>
<reference evidence="9" key="1">
    <citation type="submission" date="2016-12" db="EMBL/GenBank/DDBJ databases">
        <title>Draft genome sequence of Roseomonas mucosa strain AU37, isolated from a peripheral intravenous catheter.</title>
        <authorList>
            <person name="Choudhury M.A."/>
            <person name="Sidjabat H.E."/>
            <person name="Wailan A.M."/>
            <person name="Zhang L."/>
            <person name="Marsh N.M."/>
            <person name="Rickard C.M."/>
            <person name="Davies M."/>
            <person name="Mcmillan D.J."/>
        </authorList>
    </citation>
    <scope>NUCLEOTIDE SEQUENCE [LARGE SCALE GENOMIC DNA]</scope>
    <source>
        <strain evidence="9">AU37</strain>
    </source>
</reference>
<evidence type="ECO:0000259" key="8">
    <source>
        <dbReference type="Pfam" id="PF13354"/>
    </source>
</evidence>
<dbReference type="EC" id="3.5.2.6" evidence="3 6"/>
<comment type="caution">
    <text evidence="9">The sequence shown here is derived from an EMBL/GenBank/DDBJ whole genome shotgun (WGS) entry which is preliminary data.</text>
</comment>
<keyword evidence="4 6" id="KW-0378">Hydrolase</keyword>
<evidence type="ECO:0000256" key="1">
    <source>
        <dbReference type="ARBA" id="ARBA00001526"/>
    </source>
</evidence>